<sequence>MSDDEHTVRRNVTPSKRPRGSSPVETQEEAANESQLSTFSIDEEITCGKSLCTLPLHIHQSLVCRNNTCPLCKTIATVGRHSFQLQAIVDHYDNKRPPHKRARASGDTDRAEIDKADIHPFGVAPLLPFVVVAENNDEDDHDWDEDEDEDGDEDGDIDFGEEDHLWIGGRLIFPCAACRPGHPSGYTCPTPIPEPTEEMKQFESQTYLNGRRIVTEPQRRQRRVPFNDGLQNIPGAEHLFTDNFKDDLNRACAEHVVCGFCTTYIPANRPRSLESTCVVCSRTNCGTFDPLGCPLGFGQFMHFNELGENANIDGLWASLNAMHFHFSRNIIERQRFTNRLTASNITGPMIVQEIVRAAGHDVNGYFCAGCESTVTVGGIAAWWQEKQDSGTVPVPGM</sequence>
<evidence type="ECO:0000313" key="3">
    <source>
        <dbReference type="Proteomes" id="UP000383932"/>
    </source>
</evidence>
<keyword evidence="3" id="KW-1185">Reference proteome</keyword>
<comment type="caution">
    <text evidence="2">The sequence shown here is derived from an EMBL/GenBank/DDBJ whole genome shotgun (WGS) entry which is preliminary data.</text>
</comment>
<name>A0A5N5QXA3_9AGAM</name>
<protein>
    <submittedName>
        <fullName evidence="2">Zf-C3HC4 domain-containing protein</fullName>
    </submittedName>
</protein>
<feature type="region of interest" description="Disordered" evidence="1">
    <location>
        <begin position="1"/>
        <end position="35"/>
    </location>
</feature>
<organism evidence="2 3">
    <name type="scientific">Ceratobasidium theobromae</name>
    <dbReference type="NCBI Taxonomy" id="1582974"/>
    <lineage>
        <taxon>Eukaryota</taxon>
        <taxon>Fungi</taxon>
        <taxon>Dikarya</taxon>
        <taxon>Basidiomycota</taxon>
        <taxon>Agaricomycotina</taxon>
        <taxon>Agaricomycetes</taxon>
        <taxon>Cantharellales</taxon>
        <taxon>Ceratobasidiaceae</taxon>
        <taxon>Ceratobasidium</taxon>
    </lineage>
</organism>
<accession>A0A5N5QXA3</accession>
<dbReference type="EMBL" id="SSOP01000001">
    <property type="protein sequence ID" value="KAB5596372.1"/>
    <property type="molecule type" value="Genomic_DNA"/>
</dbReference>
<dbReference type="OrthoDB" id="6105938at2759"/>
<evidence type="ECO:0000256" key="1">
    <source>
        <dbReference type="SAM" id="MobiDB-lite"/>
    </source>
</evidence>
<dbReference type="Proteomes" id="UP000383932">
    <property type="component" value="Unassembled WGS sequence"/>
</dbReference>
<proteinExistence type="predicted"/>
<gene>
    <name evidence="2" type="ORF">CTheo_9</name>
</gene>
<dbReference type="AlphaFoldDB" id="A0A5N5QXA3"/>
<evidence type="ECO:0000313" key="2">
    <source>
        <dbReference type="EMBL" id="KAB5596372.1"/>
    </source>
</evidence>
<reference evidence="2 3" key="1">
    <citation type="journal article" date="2019" name="Fungal Biol. Biotechnol.">
        <title>Draft genome sequence of fastidious pathogen Ceratobasidium theobromae, which causes vascular-streak dieback in Theobroma cacao.</title>
        <authorList>
            <person name="Ali S.S."/>
            <person name="Asman A."/>
            <person name="Shao J."/>
            <person name="Firmansyah A.P."/>
            <person name="Susilo A.W."/>
            <person name="Rosmana A."/>
            <person name="McMahon P."/>
            <person name="Junaid M."/>
            <person name="Guest D."/>
            <person name="Kheng T.Y."/>
            <person name="Meinhardt L.W."/>
            <person name="Bailey B.A."/>
        </authorList>
    </citation>
    <scope>NUCLEOTIDE SEQUENCE [LARGE SCALE GENOMIC DNA]</scope>
    <source>
        <strain evidence="2 3">CT2</strain>
    </source>
</reference>